<keyword evidence="10" id="KW-0408">Iron</keyword>
<dbReference type="Pfam" id="PF00175">
    <property type="entry name" value="NAD_binding_1"/>
    <property type="match status" value="1"/>
</dbReference>
<evidence type="ECO:0000256" key="6">
    <source>
        <dbReference type="ARBA" id="ARBA00022723"/>
    </source>
</evidence>
<dbReference type="SUPFAM" id="SSF63380">
    <property type="entry name" value="Riboflavin synthase domain-like"/>
    <property type="match status" value="1"/>
</dbReference>
<feature type="transmembrane region" description="Helical" evidence="13">
    <location>
        <begin position="12"/>
        <end position="33"/>
    </location>
</feature>
<keyword evidence="6" id="KW-0479">Metal-binding</keyword>
<dbReference type="InterPro" id="IPR013130">
    <property type="entry name" value="Fe3_Rdtase_TM_dom"/>
</dbReference>
<comment type="subcellular location">
    <subcellularLocation>
        <location evidence="2">Membrane</location>
        <topology evidence="2">Multi-pass membrane protein</topology>
    </subcellularLocation>
</comment>
<proteinExistence type="predicted"/>
<name>A0ABX2F709_9PSEU</name>
<dbReference type="Gene3D" id="2.40.30.10">
    <property type="entry name" value="Translation factors"/>
    <property type="match status" value="1"/>
</dbReference>
<dbReference type="RefSeq" id="WP_173133257.1">
    <property type="nucleotide sequence ID" value="NZ_CBCSGW010000059.1"/>
</dbReference>
<keyword evidence="8 13" id="KW-1133">Transmembrane helix</keyword>
<feature type="transmembrane region" description="Helical" evidence="13">
    <location>
        <begin position="126"/>
        <end position="148"/>
    </location>
</feature>
<protein>
    <submittedName>
        <fullName evidence="15">Ferric reductase</fullName>
    </submittedName>
</protein>
<evidence type="ECO:0000313" key="15">
    <source>
        <dbReference type="EMBL" id="NRN66721.1"/>
    </source>
</evidence>
<evidence type="ECO:0000256" key="12">
    <source>
        <dbReference type="ARBA" id="ARBA00023136"/>
    </source>
</evidence>
<comment type="caution">
    <text evidence="15">The sequence shown here is derived from an EMBL/GenBank/DDBJ whole genome shotgun (WGS) entry which is preliminary data.</text>
</comment>
<evidence type="ECO:0000256" key="11">
    <source>
        <dbReference type="ARBA" id="ARBA00023014"/>
    </source>
</evidence>
<evidence type="ECO:0000313" key="16">
    <source>
        <dbReference type="Proteomes" id="UP000763557"/>
    </source>
</evidence>
<feature type="transmembrane region" description="Helical" evidence="13">
    <location>
        <begin position="190"/>
        <end position="213"/>
    </location>
</feature>
<dbReference type="Proteomes" id="UP000763557">
    <property type="component" value="Unassembled WGS sequence"/>
</dbReference>
<evidence type="ECO:0000259" key="14">
    <source>
        <dbReference type="PROSITE" id="PS51384"/>
    </source>
</evidence>
<sequence length="444" mass="48175">MTTLSLTRPRVLARTGLCAVLGANGALVTVLFAEAGPSAHPLISVGRLFGLYGALLMAFQLVLVARLPWLDRRLGMDRLTSLHRWTGFGVLWLLLGHMVFIAFGYAGLSGVGPVGELVTLAETTEGVLQAIVAFALILMVGVVSARVARRRLAYETWHFIHLYTYIAVVLAFSHQIAVGSSFVESPFARAYWWALWGGALGAVLLGRVVLPLWRNFRHRLRVSAVVPESDQVVSVYVTGRNLDRLPAKAGQFFIWRFLAKGRWWAANPFSLSAAPDGKSLRLTAKALGDGSASLRHIKPGTRVFAEGPYGAFTTMHQTKQNALLVAGGVGVTPIRALLEEIRGHVVVLYRVNKQDDAVLLRELSDLARSRGAVLHLLTGPVTALDAHGNVLLSPQNLSGLVPDVSDRDVFVCGPPPMTAAVLRSLRELGVPREQVHAERFSLAS</sequence>
<evidence type="ECO:0000256" key="7">
    <source>
        <dbReference type="ARBA" id="ARBA00022827"/>
    </source>
</evidence>
<dbReference type="InterPro" id="IPR017938">
    <property type="entry name" value="Riboflavin_synthase-like_b-brl"/>
</dbReference>
<dbReference type="Gene3D" id="3.40.50.80">
    <property type="entry name" value="Nucleotide-binding domain of ferredoxin-NADP reductase (FNR) module"/>
    <property type="match status" value="1"/>
</dbReference>
<keyword evidence="3" id="KW-0285">Flavoprotein</keyword>
<dbReference type="InterPro" id="IPR039261">
    <property type="entry name" value="FNR_nucleotide-bd"/>
</dbReference>
<evidence type="ECO:0000256" key="8">
    <source>
        <dbReference type="ARBA" id="ARBA00022989"/>
    </source>
</evidence>
<comment type="cofactor">
    <cofactor evidence="1">
        <name>FAD</name>
        <dbReference type="ChEBI" id="CHEBI:57692"/>
    </cofactor>
</comment>
<dbReference type="InterPro" id="IPR050415">
    <property type="entry name" value="MRET"/>
</dbReference>
<gene>
    <name evidence="15" type="ORF">GC106_39490</name>
</gene>
<reference evidence="15 16" key="1">
    <citation type="submission" date="2020-01" db="EMBL/GenBank/DDBJ databases">
        <title>Kibdelosporangium persica a novel Actinomycetes from a hot desert in Iran.</title>
        <authorList>
            <person name="Safaei N."/>
            <person name="Zaburannyi N."/>
            <person name="Mueller R."/>
            <person name="Wink J."/>
        </authorList>
    </citation>
    <scope>NUCLEOTIDE SEQUENCE [LARGE SCALE GENOMIC DNA]</scope>
    <source>
        <strain evidence="15 16">4NS15</strain>
    </source>
</reference>
<evidence type="ECO:0000256" key="9">
    <source>
        <dbReference type="ARBA" id="ARBA00023002"/>
    </source>
</evidence>
<dbReference type="EMBL" id="JAAATY010000011">
    <property type="protein sequence ID" value="NRN66721.1"/>
    <property type="molecule type" value="Genomic_DNA"/>
</dbReference>
<keyword evidence="9" id="KW-0560">Oxidoreductase</keyword>
<dbReference type="PANTHER" id="PTHR47354">
    <property type="entry name" value="NADH OXIDOREDUCTASE HCR"/>
    <property type="match status" value="1"/>
</dbReference>
<evidence type="ECO:0000256" key="1">
    <source>
        <dbReference type="ARBA" id="ARBA00001974"/>
    </source>
</evidence>
<keyword evidence="12 13" id="KW-0472">Membrane</keyword>
<dbReference type="SUPFAM" id="SSF52343">
    <property type="entry name" value="Ferredoxin reductase-like, C-terminal NADP-linked domain"/>
    <property type="match status" value="1"/>
</dbReference>
<keyword evidence="7" id="KW-0274">FAD</keyword>
<evidence type="ECO:0000256" key="13">
    <source>
        <dbReference type="SAM" id="Phobius"/>
    </source>
</evidence>
<feature type="transmembrane region" description="Helical" evidence="13">
    <location>
        <begin position="45"/>
        <end position="64"/>
    </location>
</feature>
<feature type="domain" description="FAD-binding FR-type" evidence="14">
    <location>
        <begin position="215"/>
        <end position="315"/>
    </location>
</feature>
<dbReference type="CDD" id="cd06198">
    <property type="entry name" value="FNR_like_3"/>
    <property type="match status" value="1"/>
</dbReference>
<evidence type="ECO:0000256" key="5">
    <source>
        <dbReference type="ARBA" id="ARBA00022714"/>
    </source>
</evidence>
<keyword evidence="16" id="KW-1185">Reference proteome</keyword>
<keyword evidence="4 13" id="KW-0812">Transmembrane</keyword>
<dbReference type="SFLD" id="SFLDS00052">
    <property type="entry name" value="Ferric_Reductase_Domain"/>
    <property type="match status" value="1"/>
</dbReference>
<dbReference type="PANTHER" id="PTHR47354:SF8">
    <property type="entry name" value="1,2-PHENYLACETYL-COA EPOXIDASE, SUBUNIT E"/>
    <property type="match status" value="1"/>
</dbReference>
<dbReference type="Pfam" id="PF01794">
    <property type="entry name" value="Ferric_reduct"/>
    <property type="match status" value="1"/>
</dbReference>
<keyword evidence="5" id="KW-0001">2Fe-2S</keyword>
<evidence type="ECO:0000256" key="3">
    <source>
        <dbReference type="ARBA" id="ARBA00022630"/>
    </source>
</evidence>
<dbReference type="PROSITE" id="PS51384">
    <property type="entry name" value="FAD_FR"/>
    <property type="match status" value="1"/>
</dbReference>
<dbReference type="InterPro" id="IPR017927">
    <property type="entry name" value="FAD-bd_FR_type"/>
</dbReference>
<dbReference type="PRINTS" id="PR00410">
    <property type="entry name" value="PHEHYDRXLASE"/>
</dbReference>
<dbReference type="InterPro" id="IPR001433">
    <property type="entry name" value="OxRdtase_FAD/NAD-bd"/>
</dbReference>
<feature type="transmembrane region" description="Helical" evidence="13">
    <location>
        <begin position="85"/>
        <end position="106"/>
    </location>
</feature>
<feature type="transmembrane region" description="Helical" evidence="13">
    <location>
        <begin position="160"/>
        <end position="178"/>
    </location>
</feature>
<evidence type="ECO:0000256" key="4">
    <source>
        <dbReference type="ARBA" id="ARBA00022692"/>
    </source>
</evidence>
<organism evidence="15 16">
    <name type="scientific">Kibdelosporangium persicum</name>
    <dbReference type="NCBI Taxonomy" id="2698649"/>
    <lineage>
        <taxon>Bacteria</taxon>
        <taxon>Bacillati</taxon>
        <taxon>Actinomycetota</taxon>
        <taxon>Actinomycetes</taxon>
        <taxon>Pseudonocardiales</taxon>
        <taxon>Pseudonocardiaceae</taxon>
        <taxon>Kibdelosporangium</taxon>
    </lineage>
</organism>
<keyword evidence="11" id="KW-0411">Iron-sulfur</keyword>
<evidence type="ECO:0000256" key="10">
    <source>
        <dbReference type="ARBA" id="ARBA00023004"/>
    </source>
</evidence>
<evidence type="ECO:0000256" key="2">
    <source>
        <dbReference type="ARBA" id="ARBA00004141"/>
    </source>
</evidence>
<accession>A0ABX2F709</accession>